<comment type="similarity">
    <text evidence="2 17">Belongs to the class-I pyridine nucleotide-disulfide oxidoreductase family.</text>
</comment>
<proteinExistence type="inferred from homology"/>
<sequence>MPDMKVDLAIVGSGGAAFAAAIHATKLGRSVVMIERATLGGTCVNTGCVPSKALLATAEVRHVAGDAGRFPGIAASAADVDMPALIAGKQALVESMRAEKYADVAAAYGWPIVQGDATFTGTGDAPALDVARTDGTTETVEAGHYLVATGSQPWIPPIDGLAGPENPSGVEYLTSTTAMELDEVPESLLVLGGGYVALEQAQLFARLGSKVTMLVRSRLASREEPEASKALIGVFTDEGIRVVRRATATSVRRDETTGEVVATATVSGGTQEFRASRLLVALGRRPVTHGLNLEAVDVKTGDLGEMVVDDRLSSSNPRIWAAGDVTGHREFVYVAASHGTMIVENAFAGADREVDYRHLPRVTFTSPALGSVGMTEAEVLAAGIACDCRVLPLEYVPRALVNRDTRGFIKIVADAATGQILGLTAVAKDAGELAAAGVYLLEAGMSVDQVAHQWAPYLTMAEGIKIACQSFTTEVSMLSCCAS</sequence>
<keyword evidence="10" id="KW-0521">NADP</keyword>
<comment type="catalytic activity">
    <reaction evidence="16">
        <text>Hg + NADP(+) + H(+) = Hg(2+) + NADPH</text>
        <dbReference type="Rhea" id="RHEA:23856"/>
        <dbReference type="ChEBI" id="CHEBI:15378"/>
        <dbReference type="ChEBI" id="CHEBI:16170"/>
        <dbReference type="ChEBI" id="CHEBI:16793"/>
        <dbReference type="ChEBI" id="CHEBI:57783"/>
        <dbReference type="ChEBI" id="CHEBI:58349"/>
        <dbReference type="EC" id="1.16.1.1"/>
    </reaction>
</comment>
<dbReference type="InterPro" id="IPR016156">
    <property type="entry name" value="FAD/NAD-linked_Rdtase_dimer_sf"/>
</dbReference>
<evidence type="ECO:0000256" key="13">
    <source>
        <dbReference type="ARBA" id="ARBA00023157"/>
    </source>
</evidence>
<dbReference type="SUPFAM" id="SSF51905">
    <property type="entry name" value="FAD/NAD(P)-binding domain"/>
    <property type="match status" value="1"/>
</dbReference>
<evidence type="ECO:0000256" key="11">
    <source>
        <dbReference type="ARBA" id="ARBA00022914"/>
    </source>
</evidence>
<dbReference type="Pfam" id="PF07992">
    <property type="entry name" value="Pyr_redox_2"/>
    <property type="match status" value="1"/>
</dbReference>
<dbReference type="NCBIfam" id="TIGR02053">
    <property type="entry name" value="MerA"/>
    <property type="match status" value="1"/>
</dbReference>
<evidence type="ECO:0000256" key="12">
    <source>
        <dbReference type="ARBA" id="ARBA00023002"/>
    </source>
</evidence>
<dbReference type="Gene3D" id="3.50.50.60">
    <property type="entry name" value="FAD/NAD(P)-binding domain"/>
    <property type="match status" value="2"/>
</dbReference>
<keyword evidence="9 17" id="KW-0274">FAD</keyword>
<dbReference type="InterPro" id="IPR012999">
    <property type="entry name" value="Pyr_OxRdtase_I_AS"/>
</dbReference>
<keyword evidence="8" id="KW-0479">Metal-binding</keyword>
<dbReference type="SUPFAM" id="SSF55424">
    <property type="entry name" value="FAD/NAD-linked reductases, dimerisation (C-terminal) domain"/>
    <property type="match status" value="1"/>
</dbReference>
<evidence type="ECO:0000256" key="2">
    <source>
        <dbReference type="ARBA" id="ARBA00007532"/>
    </source>
</evidence>
<dbReference type="PRINTS" id="PR00368">
    <property type="entry name" value="FADPNR"/>
</dbReference>
<dbReference type="PANTHER" id="PTHR43014">
    <property type="entry name" value="MERCURIC REDUCTASE"/>
    <property type="match status" value="1"/>
</dbReference>
<evidence type="ECO:0000256" key="16">
    <source>
        <dbReference type="ARBA" id="ARBA00048984"/>
    </source>
</evidence>
<evidence type="ECO:0000256" key="5">
    <source>
        <dbReference type="ARBA" id="ARBA00014791"/>
    </source>
</evidence>
<keyword evidence="11" id="KW-0476">Mercury</keyword>
<keyword evidence="12 17" id="KW-0560">Oxidoreductase</keyword>
<dbReference type="InterPro" id="IPR036188">
    <property type="entry name" value="FAD/NAD-bd_sf"/>
</dbReference>
<dbReference type="PANTHER" id="PTHR43014:SF2">
    <property type="entry name" value="MERCURIC REDUCTASE"/>
    <property type="match status" value="1"/>
</dbReference>
<dbReference type="PROSITE" id="PS00076">
    <property type="entry name" value="PYRIDINE_REDOX_1"/>
    <property type="match status" value="1"/>
</dbReference>
<evidence type="ECO:0000256" key="4">
    <source>
        <dbReference type="ARBA" id="ARBA00012661"/>
    </source>
</evidence>
<evidence type="ECO:0000256" key="17">
    <source>
        <dbReference type="RuleBase" id="RU003691"/>
    </source>
</evidence>
<protein>
    <recommendedName>
        <fullName evidence="5">Mercuric reductase</fullName>
        <ecNumber evidence="4">1.16.1.1</ecNumber>
    </recommendedName>
    <alternativeName>
        <fullName evidence="15">Hg(II) reductase</fullName>
    </alternativeName>
</protein>
<dbReference type="Proteomes" id="UP001501821">
    <property type="component" value="Unassembled WGS sequence"/>
</dbReference>
<keyword evidence="13" id="KW-1015">Disulfide bond</keyword>
<keyword evidence="14 17" id="KW-0676">Redox-active center</keyword>
<dbReference type="PRINTS" id="PR00411">
    <property type="entry name" value="PNDRDTASEI"/>
</dbReference>
<evidence type="ECO:0000256" key="8">
    <source>
        <dbReference type="ARBA" id="ARBA00022723"/>
    </source>
</evidence>
<dbReference type="InterPro" id="IPR004099">
    <property type="entry name" value="Pyr_nucl-diS_OxRdtase_dimer"/>
</dbReference>
<feature type="domain" description="Pyridine nucleotide-disulphide oxidoreductase dimerisation" evidence="18">
    <location>
        <begin position="360"/>
        <end position="466"/>
    </location>
</feature>
<evidence type="ECO:0000256" key="7">
    <source>
        <dbReference type="ARBA" id="ARBA00022630"/>
    </source>
</evidence>
<dbReference type="Gene3D" id="3.30.390.30">
    <property type="match status" value="1"/>
</dbReference>
<evidence type="ECO:0000256" key="3">
    <source>
        <dbReference type="ARBA" id="ARBA00011738"/>
    </source>
</evidence>
<keyword evidence="21" id="KW-1185">Reference proteome</keyword>
<comment type="subunit">
    <text evidence="3">Homodimer.</text>
</comment>
<evidence type="ECO:0000256" key="9">
    <source>
        <dbReference type="ARBA" id="ARBA00022827"/>
    </source>
</evidence>
<evidence type="ECO:0000256" key="10">
    <source>
        <dbReference type="ARBA" id="ARBA00022857"/>
    </source>
</evidence>
<dbReference type="PIRSF" id="PIRSF000350">
    <property type="entry name" value="Mercury_reductase_MerA"/>
    <property type="match status" value="1"/>
</dbReference>
<gene>
    <name evidence="20" type="primary">merA</name>
    <name evidence="20" type="ORF">GCM10022242_41390</name>
</gene>
<dbReference type="EMBL" id="BAABAH010000024">
    <property type="protein sequence ID" value="GAA3836364.1"/>
    <property type="molecule type" value="Genomic_DNA"/>
</dbReference>
<dbReference type="InterPro" id="IPR023753">
    <property type="entry name" value="FAD/NAD-binding_dom"/>
</dbReference>
<evidence type="ECO:0000313" key="20">
    <source>
        <dbReference type="EMBL" id="GAA3836364.1"/>
    </source>
</evidence>
<reference evidence="21" key="1">
    <citation type="journal article" date="2019" name="Int. J. Syst. Evol. Microbiol.">
        <title>The Global Catalogue of Microorganisms (GCM) 10K type strain sequencing project: providing services to taxonomists for standard genome sequencing and annotation.</title>
        <authorList>
            <consortium name="The Broad Institute Genomics Platform"/>
            <consortium name="The Broad Institute Genome Sequencing Center for Infectious Disease"/>
            <person name="Wu L."/>
            <person name="Ma J."/>
        </authorList>
    </citation>
    <scope>NUCLEOTIDE SEQUENCE [LARGE SCALE GENOMIC DNA]</scope>
    <source>
        <strain evidence="21">JCM 16953</strain>
    </source>
</reference>
<dbReference type="InterPro" id="IPR001100">
    <property type="entry name" value="Pyr_nuc-diS_OxRdtase"/>
</dbReference>
<evidence type="ECO:0000256" key="1">
    <source>
        <dbReference type="ARBA" id="ARBA00001974"/>
    </source>
</evidence>
<evidence type="ECO:0000256" key="15">
    <source>
        <dbReference type="ARBA" id="ARBA00031725"/>
    </source>
</evidence>
<accession>A0ABP7J6W3</accession>
<evidence type="ECO:0000256" key="6">
    <source>
        <dbReference type="ARBA" id="ARBA00022466"/>
    </source>
</evidence>
<evidence type="ECO:0000313" key="21">
    <source>
        <dbReference type="Proteomes" id="UP001501821"/>
    </source>
</evidence>
<comment type="caution">
    <text evidence="20">The sequence shown here is derived from an EMBL/GenBank/DDBJ whole genome shotgun (WGS) entry which is preliminary data.</text>
</comment>
<feature type="domain" description="FAD/NAD(P)-binding" evidence="19">
    <location>
        <begin position="7"/>
        <end position="339"/>
    </location>
</feature>
<name>A0ABP7J6W3_9ACTN</name>
<evidence type="ECO:0000259" key="18">
    <source>
        <dbReference type="Pfam" id="PF02852"/>
    </source>
</evidence>
<dbReference type="Pfam" id="PF02852">
    <property type="entry name" value="Pyr_redox_dim"/>
    <property type="match status" value="1"/>
</dbReference>
<comment type="cofactor">
    <cofactor evidence="1">
        <name>FAD</name>
        <dbReference type="ChEBI" id="CHEBI:57692"/>
    </cofactor>
</comment>
<evidence type="ECO:0000256" key="14">
    <source>
        <dbReference type="ARBA" id="ARBA00023284"/>
    </source>
</evidence>
<keyword evidence="6" id="KW-0475">Mercuric resistance</keyword>
<dbReference type="InterPro" id="IPR021179">
    <property type="entry name" value="Mercury_reductase_MerA"/>
</dbReference>
<organism evidence="20 21">
    <name type="scientific">Nocardioides panacisoli</name>
    <dbReference type="NCBI Taxonomy" id="627624"/>
    <lineage>
        <taxon>Bacteria</taxon>
        <taxon>Bacillati</taxon>
        <taxon>Actinomycetota</taxon>
        <taxon>Actinomycetes</taxon>
        <taxon>Propionibacteriales</taxon>
        <taxon>Nocardioidaceae</taxon>
        <taxon>Nocardioides</taxon>
    </lineage>
</organism>
<evidence type="ECO:0000259" key="19">
    <source>
        <dbReference type="Pfam" id="PF07992"/>
    </source>
</evidence>
<keyword evidence="7 17" id="KW-0285">Flavoprotein</keyword>
<dbReference type="EC" id="1.16.1.1" evidence="4"/>